<dbReference type="Gramene" id="Pp3c5_6570V3.1">
    <property type="protein sequence ID" value="Pp3c5_6570V3.1"/>
    <property type="gene ID" value="Pp3c5_6570"/>
</dbReference>
<evidence type="ECO:0000313" key="3">
    <source>
        <dbReference type="Proteomes" id="UP000006727"/>
    </source>
</evidence>
<dbReference type="PaxDb" id="3218-PP1S41_22V6.1"/>
<dbReference type="EnsemblPlants" id="Pp3c5_6570V3.1">
    <property type="protein sequence ID" value="Pp3c5_6570V3.1"/>
    <property type="gene ID" value="Pp3c5_6570"/>
</dbReference>
<dbReference type="InParanoid" id="A0A2K1KIQ9"/>
<dbReference type="AlphaFoldDB" id="A0A2K1KIQ9"/>
<protein>
    <submittedName>
        <fullName evidence="1 2">Uncharacterized protein</fullName>
    </submittedName>
</protein>
<dbReference type="Gramene" id="Pp3c5_6570V3.2">
    <property type="protein sequence ID" value="Pp3c5_6570V3.2"/>
    <property type="gene ID" value="Pp3c5_6570"/>
</dbReference>
<evidence type="ECO:0000313" key="1">
    <source>
        <dbReference type="EMBL" id="PNR53658.1"/>
    </source>
</evidence>
<dbReference type="Proteomes" id="UP000006727">
    <property type="component" value="Chromosome 5"/>
</dbReference>
<reference evidence="1 3" key="1">
    <citation type="journal article" date="2008" name="Science">
        <title>The Physcomitrella genome reveals evolutionary insights into the conquest of land by plants.</title>
        <authorList>
            <person name="Rensing S."/>
            <person name="Lang D."/>
            <person name="Zimmer A."/>
            <person name="Terry A."/>
            <person name="Salamov A."/>
            <person name="Shapiro H."/>
            <person name="Nishiyama T."/>
            <person name="Perroud P.-F."/>
            <person name="Lindquist E."/>
            <person name="Kamisugi Y."/>
            <person name="Tanahashi T."/>
            <person name="Sakakibara K."/>
            <person name="Fujita T."/>
            <person name="Oishi K."/>
            <person name="Shin-I T."/>
            <person name="Kuroki Y."/>
            <person name="Toyoda A."/>
            <person name="Suzuki Y."/>
            <person name="Hashimoto A."/>
            <person name="Yamaguchi K."/>
            <person name="Sugano A."/>
            <person name="Kohara Y."/>
            <person name="Fujiyama A."/>
            <person name="Anterola A."/>
            <person name="Aoki S."/>
            <person name="Ashton N."/>
            <person name="Barbazuk W.B."/>
            <person name="Barker E."/>
            <person name="Bennetzen J."/>
            <person name="Bezanilla M."/>
            <person name="Blankenship R."/>
            <person name="Cho S.H."/>
            <person name="Dutcher S."/>
            <person name="Estelle M."/>
            <person name="Fawcett J.A."/>
            <person name="Gundlach H."/>
            <person name="Hanada K."/>
            <person name="Heyl A."/>
            <person name="Hicks K.A."/>
            <person name="Hugh J."/>
            <person name="Lohr M."/>
            <person name="Mayer K."/>
            <person name="Melkozernov A."/>
            <person name="Murata T."/>
            <person name="Nelson D."/>
            <person name="Pils B."/>
            <person name="Prigge M."/>
            <person name="Reiss B."/>
            <person name="Renner T."/>
            <person name="Rombauts S."/>
            <person name="Rushton P."/>
            <person name="Sanderfoot A."/>
            <person name="Schween G."/>
            <person name="Shiu S.-H."/>
            <person name="Stueber K."/>
            <person name="Theodoulou F.L."/>
            <person name="Tu H."/>
            <person name="Van de Peer Y."/>
            <person name="Verrier P.J."/>
            <person name="Waters E."/>
            <person name="Wood A."/>
            <person name="Yang L."/>
            <person name="Cove D."/>
            <person name="Cuming A."/>
            <person name="Hasebe M."/>
            <person name="Lucas S."/>
            <person name="Mishler D.B."/>
            <person name="Reski R."/>
            <person name="Grigoriev I."/>
            <person name="Quatrano R.S."/>
            <person name="Boore J.L."/>
        </authorList>
    </citation>
    <scope>NUCLEOTIDE SEQUENCE [LARGE SCALE GENOMIC DNA]</scope>
    <source>
        <strain evidence="2 3">cv. Gransden 2004</strain>
    </source>
</reference>
<proteinExistence type="predicted"/>
<sequence>MLRCRQCVETTDGPARTTAPMHMSLVDLPYKHTKLQLRKELDTPGPEYYQVNRGHHRMPGYSGHTHGEQVLKQIGLDLRQHIFAKTYGSLTRELRRFPSEPSTSAKYIQYAENRPLVTDGFELKHAMKFHHNKLMDVGEGTLGPSLEPVALN</sequence>
<accession>A0A2K1KIQ9</accession>
<evidence type="ECO:0000313" key="2">
    <source>
        <dbReference type="EnsemblPlants" id="Pp3c5_6570V3.1"/>
    </source>
</evidence>
<reference evidence="1 3" key="2">
    <citation type="journal article" date="2018" name="Plant J.">
        <title>The Physcomitrella patens chromosome-scale assembly reveals moss genome structure and evolution.</title>
        <authorList>
            <person name="Lang D."/>
            <person name="Ullrich K.K."/>
            <person name="Murat F."/>
            <person name="Fuchs J."/>
            <person name="Jenkins J."/>
            <person name="Haas F.B."/>
            <person name="Piednoel M."/>
            <person name="Gundlach H."/>
            <person name="Van Bel M."/>
            <person name="Meyberg R."/>
            <person name="Vives C."/>
            <person name="Morata J."/>
            <person name="Symeonidi A."/>
            <person name="Hiss M."/>
            <person name="Muchero W."/>
            <person name="Kamisugi Y."/>
            <person name="Saleh O."/>
            <person name="Blanc G."/>
            <person name="Decker E.L."/>
            <person name="van Gessel N."/>
            <person name="Grimwood J."/>
            <person name="Hayes R.D."/>
            <person name="Graham S.W."/>
            <person name="Gunter L.E."/>
            <person name="McDaniel S.F."/>
            <person name="Hoernstein S.N.W."/>
            <person name="Larsson A."/>
            <person name="Li F.W."/>
            <person name="Perroud P.F."/>
            <person name="Phillips J."/>
            <person name="Ranjan P."/>
            <person name="Rokshar D.S."/>
            <person name="Rothfels C.J."/>
            <person name="Schneider L."/>
            <person name="Shu S."/>
            <person name="Stevenson D.W."/>
            <person name="Thummler F."/>
            <person name="Tillich M."/>
            <person name="Villarreal Aguilar J.C."/>
            <person name="Widiez T."/>
            <person name="Wong G.K."/>
            <person name="Wymore A."/>
            <person name="Zhang Y."/>
            <person name="Zimmer A.D."/>
            <person name="Quatrano R.S."/>
            <person name="Mayer K.F.X."/>
            <person name="Goodstein D."/>
            <person name="Casacuberta J.M."/>
            <person name="Vandepoele K."/>
            <person name="Reski R."/>
            <person name="Cuming A.C."/>
            <person name="Tuskan G.A."/>
            <person name="Maumus F."/>
            <person name="Salse J."/>
            <person name="Schmutz J."/>
            <person name="Rensing S.A."/>
        </authorList>
    </citation>
    <scope>NUCLEOTIDE SEQUENCE [LARGE SCALE GENOMIC DNA]</scope>
    <source>
        <strain evidence="2 3">cv. Gransden 2004</strain>
    </source>
</reference>
<dbReference type="EMBL" id="ABEU02000005">
    <property type="protein sequence ID" value="PNR53658.1"/>
    <property type="molecule type" value="Genomic_DNA"/>
</dbReference>
<gene>
    <name evidence="1" type="ORF">PHYPA_007333</name>
</gene>
<dbReference type="EnsemblPlants" id="Pp3c5_6570V3.2">
    <property type="protein sequence ID" value="Pp3c5_6570V3.2"/>
    <property type="gene ID" value="Pp3c5_6570"/>
</dbReference>
<organism evidence="1">
    <name type="scientific">Physcomitrium patens</name>
    <name type="common">Spreading-leaved earth moss</name>
    <name type="synonym">Physcomitrella patens</name>
    <dbReference type="NCBI Taxonomy" id="3218"/>
    <lineage>
        <taxon>Eukaryota</taxon>
        <taxon>Viridiplantae</taxon>
        <taxon>Streptophyta</taxon>
        <taxon>Embryophyta</taxon>
        <taxon>Bryophyta</taxon>
        <taxon>Bryophytina</taxon>
        <taxon>Bryopsida</taxon>
        <taxon>Funariidae</taxon>
        <taxon>Funariales</taxon>
        <taxon>Funariaceae</taxon>
        <taxon>Physcomitrium</taxon>
    </lineage>
</organism>
<reference evidence="2" key="3">
    <citation type="submission" date="2020-12" db="UniProtKB">
        <authorList>
            <consortium name="EnsemblPlants"/>
        </authorList>
    </citation>
    <scope>IDENTIFICATION</scope>
</reference>
<keyword evidence="3" id="KW-1185">Reference proteome</keyword>
<name>A0A2K1KIQ9_PHYPA</name>